<dbReference type="RefSeq" id="XP_053591277.1">
    <property type="nucleotide sequence ID" value="XM_053722632.1"/>
</dbReference>
<dbReference type="Proteomes" id="UP000483820">
    <property type="component" value="Chromosome I"/>
</dbReference>
<evidence type="ECO:0000313" key="1">
    <source>
        <dbReference type="EMBL" id="KAF1768904.1"/>
    </source>
</evidence>
<dbReference type="AlphaFoldDB" id="A0A6A5HQL5"/>
<protein>
    <submittedName>
        <fullName evidence="1">Uncharacterized protein</fullName>
    </submittedName>
</protein>
<dbReference type="CTD" id="78773150"/>
<dbReference type="EMBL" id="WUAV01000001">
    <property type="protein sequence ID" value="KAF1768904.1"/>
    <property type="molecule type" value="Genomic_DNA"/>
</dbReference>
<reference evidence="1 2" key="1">
    <citation type="submission" date="2019-12" db="EMBL/GenBank/DDBJ databases">
        <title>Chromosome-level assembly of the Caenorhabditis remanei genome.</title>
        <authorList>
            <person name="Teterina A.A."/>
            <person name="Willis J.H."/>
            <person name="Phillips P.C."/>
        </authorList>
    </citation>
    <scope>NUCLEOTIDE SEQUENCE [LARGE SCALE GENOMIC DNA]</scope>
    <source>
        <strain evidence="1 2">PX506</strain>
        <tissue evidence="1">Whole organism</tissue>
    </source>
</reference>
<gene>
    <name evidence="1" type="ORF">GCK72_000717</name>
</gene>
<dbReference type="GeneID" id="78773150"/>
<proteinExistence type="predicted"/>
<sequence length="140" mass="16026">MLQSFKTSEIEKLEHGKPSNMLIGVTHWSCDADGDDDDVDDELEVKNLKQKSHTSAQLDHINGRLRLDKRHLLVIVQVDNHVFHNESVWIVTVVVHSVIVITTENVAEYLIVFQQHVSSNLSSHSQQMIFQVDDVEFLKN</sequence>
<accession>A0A6A5HQL5</accession>
<comment type="caution">
    <text evidence="1">The sequence shown here is derived from an EMBL/GenBank/DDBJ whole genome shotgun (WGS) entry which is preliminary data.</text>
</comment>
<evidence type="ECO:0000313" key="2">
    <source>
        <dbReference type="Proteomes" id="UP000483820"/>
    </source>
</evidence>
<dbReference type="KEGG" id="crq:GCK72_000717"/>
<organism evidence="1 2">
    <name type="scientific">Caenorhabditis remanei</name>
    <name type="common">Caenorhabditis vulgaris</name>
    <dbReference type="NCBI Taxonomy" id="31234"/>
    <lineage>
        <taxon>Eukaryota</taxon>
        <taxon>Metazoa</taxon>
        <taxon>Ecdysozoa</taxon>
        <taxon>Nematoda</taxon>
        <taxon>Chromadorea</taxon>
        <taxon>Rhabditida</taxon>
        <taxon>Rhabditina</taxon>
        <taxon>Rhabditomorpha</taxon>
        <taxon>Rhabditoidea</taxon>
        <taxon>Rhabditidae</taxon>
        <taxon>Peloderinae</taxon>
        <taxon>Caenorhabditis</taxon>
    </lineage>
</organism>
<name>A0A6A5HQL5_CAERE</name>